<accession>A0A1K0JKR7</accession>
<keyword evidence="1" id="KW-0812">Transmembrane</keyword>
<reference evidence="2" key="1">
    <citation type="submission" date="2016-09" db="EMBL/GenBank/DDBJ databases">
        <authorList>
            <person name="Capua I."/>
            <person name="De Benedictis P."/>
            <person name="Joannis T."/>
            <person name="Lombin L.H."/>
            <person name="Cattoli G."/>
        </authorList>
    </citation>
    <scope>NUCLEOTIDE SEQUENCE</scope>
    <source>
        <strain evidence="2">B9</strain>
    </source>
</reference>
<keyword evidence="1" id="KW-1133">Transmembrane helix</keyword>
<organism evidence="2">
    <name type="scientific">Cupriavidus necator</name>
    <name type="common">Alcaligenes eutrophus</name>
    <name type="synonym">Ralstonia eutropha</name>
    <dbReference type="NCBI Taxonomy" id="106590"/>
    <lineage>
        <taxon>Bacteria</taxon>
        <taxon>Pseudomonadati</taxon>
        <taxon>Pseudomonadota</taxon>
        <taxon>Betaproteobacteria</taxon>
        <taxon>Burkholderiales</taxon>
        <taxon>Burkholderiaceae</taxon>
        <taxon>Cupriavidus</taxon>
    </lineage>
</organism>
<feature type="transmembrane region" description="Helical" evidence="1">
    <location>
        <begin position="22"/>
        <end position="41"/>
    </location>
</feature>
<gene>
    <name evidence="2" type="ORF">CNECB9_2540017</name>
</gene>
<evidence type="ECO:0000256" key="1">
    <source>
        <dbReference type="SAM" id="Phobius"/>
    </source>
</evidence>
<dbReference type="AlphaFoldDB" id="A0A1K0JKR7"/>
<evidence type="ECO:0000313" key="2">
    <source>
        <dbReference type="EMBL" id="SCU75784.1"/>
    </source>
</evidence>
<dbReference type="RefSeq" id="WP_340524653.1">
    <property type="nucleotide sequence ID" value="NZ_FMSH01000173.1"/>
</dbReference>
<proteinExistence type="predicted"/>
<protein>
    <submittedName>
        <fullName evidence="2">Uncharacterized protein</fullName>
    </submittedName>
</protein>
<sequence>MQIQPTIDRSFSLLAAGGGDPYYVIACLIALGAAAMIWALLMRAPRH</sequence>
<dbReference type="EMBL" id="FMSH01000173">
    <property type="protein sequence ID" value="SCU75784.1"/>
    <property type="molecule type" value="Genomic_DNA"/>
</dbReference>
<keyword evidence="1" id="KW-0472">Membrane</keyword>
<name>A0A1K0JKR7_CUPNE</name>